<accession>A0A6J6RP21</accession>
<name>A0A6J6RP21_9ZZZZ</name>
<dbReference type="EMBL" id="CAEZXX010000170">
    <property type="protein sequence ID" value="CAB4724263.1"/>
    <property type="molecule type" value="Genomic_DNA"/>
</dbReference>
<evidence type="ECO:0000313" key="2">
    <source>
        <dbReference type="EMBL" id="CAB4724263.1"/>
    </source>
</evidence>
<organism evidence="2">
    <name type="scientific">freshwater metagenome</name>
    <dbReference type="NCBI Taxonomy" id="449393"/>
    <lineage>
        <taxon>unclassified sequences</taxon>
        <taxon>metagenomes</taxon>
        <taxon>ecological metagenomes</taxon>
    </lineage>
</organism>
<protein>
    <submittedName>
        <fullName evidence="2">Unannotated protein</fullName>
    </submittedName>
</protein>
<sequence>MLQQQGEKASIVVAVHPGLTGWRRRVRDHLEQREWALAEGALKRVRGKTQPDGEYAHQFVGERFHLRRPVEHHVAVPGECPLGQPLVRPVEQQVRGFHVHRVRVVLGGQVELFPVVHAVICELGTNPLPAPEVPGPVLLDERLGFLGQGEESGNHRSPALNRCWVNVMVDECEETDLVAHADELVGECLPVRPGPAPAVQGHDRDRGERGAAHCGVRPSRGASGQRRRACRSPWPPPA</sequence>
<reference evidence="2" key="1">
    <citation type="submission" date="2020-05" db="EMBL/GenBank/DDBJ databases">
        <authorList>
            <person name="Chiriac C."/>
            <person name="Salcher M."/>
            <person name="Ghai R."/>
            <person name="Kavagutti S V."/>
        </authorList>
    </citation>
    <scope>NUCLEOTIDE SEQUENCE</scope>
</reference>
<proteinExistence type="predicted"/>
<feature type="compositionally biased region" description="Basic and acidic residues" evidence="1">
    <location>
        <begin position="201"/>
        <end position="211"/>
    </location>
</feature>
<evidence type="ECO:0000256" key="1">
    <source>
        <dbReference type="SAM" id="MobiDB-lite"/>
    </source>
</evidence>
<feature type="region of interest" description="Disordered" evidence="1">
    <location>
        <begin position="195"/>
        <end position="238"/>
    </location>
</feature>
<gene>
    <name evidence="2" type="ORF">UFOPK2602_01959</name>
</gene>
<dbReference type="AlphaFoldDB" id="A0A6J6RP21"/>